<dbReference type="Pfam" id="PF06487">
    <property type="entry name" value="SAP18"/>
    <property type="match status" value="1"/>
</dbReference>
<feature type="compositionally biased region" description="Basic and acidic residues" evidence="2">
    <location>
        <begin position="202"/>
        <end position="214"/>
    </location>
</feature>
<protein>
    <recommendedName>
        <fullName evidence="5">Sin3 associated polypeptide p18</fullName>
    </recommendedName>
</protein>
<reference evidence="3" key="1">
    <citation type="submission" date="2020-03" db="EMBL/GenBank/DDBJ databases">
        <title>Draft Genome Sequence of Cylindrodendrum hubeiense.</title>
        <authorList>
            <person name="Buettner E."/>
            <person name="Kellner H."/>
        </authorList>
    </citation>
    <scope>NUCLEOTIDE SEQUENCE</scope>
    <source>
        <strain evidence="3">IHI 201604</strain>
    </source>
</reference>
<keyword evidence="4" id="KW-1185">Reference proteome</keyword>
<dbReference type="EMBL" id="JAANBB010000410">
    <property type="protein sequence ID" value="KAF7542830.1"/>
    <property type="molecule type" value="Genomic_DNA"/>
</dbReference>
<evidence type="ECO:0000256" key="2">
    <source>
        <dbReference type="SAM" id="MobiDB-lite"/>
    </source>
</evidence>
<comment type="similarity">
    <text evidence="1">Belongs to the SAP18 family.</text>
</comment>
<dbReference type="PANTHER" id="PTHR13082:SF0">
    <property type="entry name" value="HISTONE DEACETYLASE COMPLEX SUBUNIT SAP18"/>
    <property type="match status" value="1"/>
</dbReference>
<sequence>MSSPPTKPAREDSAPFLVQLFYRQGTFHKPEDFGSHSLPTHIPVYTWSDCTLKELALELAAAKPSALPSPAIGTRLAFQLVFPDLRNASAASNAQPRFGVKDLGSIIIGEGEPSVELSDDVEMDGPMAQLPRRQVSGESRPFLHGKAVVASEEGSMAERTAMVVAVPGEDGVAGETTLGADFLWENGGGEKGYQRAMALDRDQEAEDGGHEYTWHTRARGAASR</sequence>
<organism evidence="3 4">
    <name type="scientific">Cylindrodendrum hubeiense</name>
    <dbReference type="NCBI Taxonomy" id="595255"/>
    <lineage>
        <taxon>Eukaryota</taxon>
        <taxon>Fungi</taxon>
        <taxon>Dikarya</taxon>
        <taxon>Ascomycota</taxon>
        <taxon>Pezizomycotina</taxon>
        <taxon>Sordariomycetes</taxon>
        <taxon>Hypocreomycetidae</taxon>
        <taxon>Hypocreales</taxon>
        <taxon>Nectriaceae</taxon>
        <taxon>Cylindrodendrum</taxon>
    </lineage>
</organism>
<accession>A0A9P5LAF4</accession>
<dbReference type="InterPro" id="IPR010516">
    <property type="entry name" value="SAP18"/>
</dbReference>
<dbReference type="PANTHER" id="PTHR13082">
    <property type="entry name" value="SAP18"/>
    <property type="match status" value="1"/>
</dbReference>
<dbReference type="Proteomes" id="UP000722485">
    <property type="component" value="Unassembled WGS sequence"/>
</dbReference>
<evidence type="ECO:0000313" key="3">
    <source>
        <dbReference type="EMBL" id="KAF7542830.1"/>
    </source>
</evidence>
<proteinExistence type="inferred from homology"/>
<dbReference type="InterPro" id="IPR042534">
    <property type="entry name" value="SAP18_sf"/>
</dbReference>
<evidence type="ECO:0000313" key="4">
    <source>
        <dbReference type="Proteomes" id="UP000722485"/>
    </source>
</evidence>
<evidence type="ECO:0008006" key="5">
    <source>
        <dbReference type="Google" id="ProtNLM"/>
    </source>
</evidence>
<feature type="region of interest" description="Disordered" evidence="2">
    <location>
        <begin position="202"/>
        <end position="224"/>
    </location>
</feature>
<dbReference type="Gene3D" id="3.10.20.550">
    <property type="entry name" value="ASAP complex, SAP18 subunit"/>
    <property type="match status" value="1"/>
</dbReference>
<dbReference type="OrthoDB" id="440566at2759"/>
<dbReference type="AlphaFoldDB" id="A0A9P5LAF4"/>
<comment type="caution">
    <text evidence="3">The sequence shown here is derived from an EMBL/GenBank/DDBJ whole genome shotgun (WGS) entry which is preliminary data.</text>
</comment>
<name>A0A9P5LAF4_9HYPO</name>
<dbReference type="GO" id="GO:0005634">
    <property type="term" value="C:nucleus"/>
    <property type="evidence" value="ECO:0007669"/>
    <property type="project" value="TreeGrafter"/>
</dbReference>
<evidence type="ECO:0000256" key="1">
    <source>
        <dbReference type="ARBA" id="ARBA00009143"/>
    </source>
</evidence>
<gene>
    <name evidence="3" type="ORF">G7Z17_g11239</name>
</gene>